<keyword evidence="3" id="KW-0378">Hydrolase</keyword>
<evidence type="ECO:0000256" key="3">
    <source>
        <dbReference type="ARBA" id="ARBA00022801"/>
    </source>
</evidence>
<dbReference type="STRING" id="1798482.A2763_03185"/>
<reference evidence="7 8" key="1">
    <citation type="journal article" date="2016" name="Nat. Commun.">
        <title>Thousands of microbial genomes shed light on interconnected biogeochemical processes in an aquifer system.</title>
        <authorList>
            <person name="Anantharaman K."/>
            <person name="Brown C.T."/>
            <person name="Hug L.A."/>
            <person name="Sharon I."/>
            <person name="Castelle C.J."/>
            <person name="Probst A.J."/>
            <person name="Thomas B.C."/>
            <person name="Singh A."/>
            <person name="Wilkins M.J."/>
            <person name="Karaoz U."/>
            <person name="Brodie E.L."/>
            <person name="Williams K.H."/>
            <person name="Hubbard S.S."/>
            <person name="Banfield J.F."/>
        </authorList>
    </citation>
    <scope>NUCLEOTIDE SEQUENCE [LARGE SCALE GENOMIC DNA]</scope>
</reference>
<dbReference type="Gene3D" id="3.40.390.10">
    <property type="entry name" value="Collagenase (Catalytic Domain)"/>
    <property type="match status" value="1"/>
</dbReference>
<dbReference type="GO" id="GO:0008270">
    <property type="term" value="F:zinc ion binding"/>
    <property type="evidence" value="ECO:0007669"/>
    <property type="project" value="InterPro"/>
</dbReference>
<name>A0A1F6CKA7_9BACT</name>
<keyword evidence="5" id="KW-0175">Coiled coil</keyword>
<dbReference type="InterPro" id="IPR001818">
    <property type="entry name" value="Pept_M10_metallopeptidase"/>
</dbReference>
<dbReference type="AlphaFoldDB" id="A0A1F6CKA7"/>
<feature type="domain" description="Peptidase M10 metallopeptidase" evidence="6">
    <location>
        <begin position="250"/>
        <end position="307"/>
    </location>
</feature>
<evidence type="ECO:0000259" key="6">
    <source>
        <dbReference type="Pfam" id="PF00413"/>
    </source>
</evidence>
<evidence type="ECO:0000256" key="5">
    <source>
        <dbReference type="SAM" id="Coils"/>
    </source>
</evidence>
<dbReference type="GO" id="GO:0006508">
    <property type="term" value="P:proteolysis"/>
    <property type="evidence" value="ECO:0007669"/>
    <property type="project" value="UniProtKB-KW"/>
</dbReference>
<proteinExistence type="predicted"/>
<keyword evidence="1" id="KW-0645">Protease</keyword>
<dbReference type="GO" id="GO:0004222">
    <property type="term" value="F:metalloendopeptidase activity"/>
    <property type="evidence" value="ECO:0007669"/>
    <property type="project" value="InterPro"/>
</dbReference>
<gene>
    <name evidence="7" type="ORF">A2763_03185</name>
</gene>
<accession>A0A1F6CKA7</accession>
<evidence type="ECO:0000256" key="4">
    <source>
        <dbReference type="ARBA" id="ARBA00022833"/>
    </source>
</evidence>
<dbReference type="Pfam" id="PF00413">
    <property type="entry name" value="Peptidase_M10"/>
    <property type="match status" value="1"/>
</dbReference>
<dbReference type="EMBL" id="MFKV01000028">
    <property type="protein sequence ID" value="OGG49659.1"/>
    <property type="molecule type" value="Genomic_DNA"/>
</dbReference>
<dbReference type="GO" id="GO:0031012">
    <property type="term" value="C:extracellular matrix"/>
    <property type="evidence" value="ECO:0007669"/>
    <property type="project" value="InterPro"/>
</dbReference>
<comment type="caution">
    <text evidence="7">The sequence shown here is derived from an EMBL/GenBank/DDBJ whole genome shotgun (WGS) entry which is preliminary data.</text>
</comment>
<feature type="coiled-coil region" evidence="5">
    <location>
        <begin position="123"/>
        <end position="199"/>
    </location>
</feature>
<sequence length="319" mass="34953">MRRAIDFLIWALLLGGAAYFGYLHQTEVMVAARQIEAKFLPCRSPITYSLGAIDPQFGMGTSTLIARLKEAETIWEQPSGRDLFAYAASGGAVTVNLVYDYRQQATDKMKASGIQITRSLSSYESLKAQYERMERSISAEKAALQKNIATYEAREAAYNAEVEKWNRKGGAPPATYDRLQEEKAALQGQVQAIKAAQAKVNADIDTLNALGASLNKLIAELNLNVEKYNQAGASAGKEFEEGTYESRAGEQRIDIYEYSSRTELVRVLAHEFGHAFGIGHVADPEAIMYEINRSDTLVLSADDTAALDAACSAGIGQWL</sequence>
<evidence type="ECO:0000256" key="1">
    <source>
        <dbReference type="ARBA" id="ARBA00022670"/>
    </source>
</evidence>
<keyword evidence="2" id="KW-0479">Metal-binding</keyword>
<evidence type="ECO:0000313" key="7">
    <source>
        <dbReference type="EMBL" id="OGG49659.1"/>
    </source>
</evidence>
<evidence type="ECO:0000313" key="8">
    <source>
        <dbReference type="Proteomes" id="UP000178370"/>
    </source>
</evidence>
<dbReference type="SUPFAM" id="SSF55486">
    <property type="entry name" value="Metalloproteases ('zincins'), catalytic domain"/>
    <property type="match status" value="1"/>
</dbReference>
<dbReference type="InterPro" id="IPR024079">
    <property type="entry name" value="MetalloPept_cat_dom_sf"/>
</dbReference>
<organism evidence="7 8">
    <name type="scientific">Candidatus Kaiserbacteria bacterium RIFCSPHIGHO2_01_FULL_54_36</name>
    <dbReference type="NCBI Taxonomy" id="1798482"/>
    <lineage>
        <taxon>Bacteria</taxon>
        <taxon>Candidatus Kaiseribacteriota</taxon>
    </lineage>
</organism>
<dbReference type="Proteomes" id="UP000178370">
    <property type="component" value="Unassembled WGS sequence"/>
</dbReference>
<protein>
    <recommendedName>
        <fullName evidence="6">Peptidase M10 metallopeptidase domain-containing protein</fullName>
    </recommendedName>
</protein>
<keyword evidence="4" id="KW-0862">Zinc</keyword>
<evidence type="ECO:0000256" key="2">
    <source>
        <dbReference type="ARBA" id="ARBA00022723"/>
    </source>
</evidence>